<evidence type="ECO:0000313" key="2">
    <source>
        <dbReference type="Proteomes" id="UP000682782"/>
    </source>
</evidence>
<dbReference type="EMBL" id="CP068393">
    <property type="protein sequence ID" value="QUC66208.1"/>
    <property type="molecule type" value="Genomic_DNA"/>
</dbReference>
<organism evidence="1 2">
    <name type="scientific">Aristaeella hokkaidonensis</name>
    <dbReference type="NCBI Taxonomy" id="3046382"/>
    <lineage>
        <taxon>Bacteria</taxon>
        <taxon>Bacillati</taxon>
        <taxon>Bacillota</taxon>
        <taxon>Clostridia</taxon>
        <taxon>Eubacteriales</taxon>
        <taxon>Aristaeellaceae</taxon>
        <taxon>Aristaeella</taxon>
    </lineage>
</organism>
<proteinExistence type="predicted"/>
<accession>A0AC61MX90</accession>
<dbReference type="Proteomes" id="UP000682782">
    <property type="component" value="Chromosome"/>
</dbReference>
<sequence length="132" mass="15118">MKRKLTDISSALFDPELGCTVFTVERITCTRSREGTTSRSMTEQARGCIHPGTPEMLKLLPEEDRQETFIVIFTDYALSTGDPGEDGASFDAPDRILWNGQTWRVVKVRDWQGFGYVQAWAVRIREDKENRE</sequence>
<keyword evidence="2" id="KW-1185">Reference proteome</keyword>
<reference evidence="1" key="1">
    <citation type="submission" date="2021-01" db="EMBL/GenBank/DDBJ databases">
        <title>Complete genome sequence of Clostridiales bacterium R-7.</title>
        <authorList>
            <person name="Mahoney-Kurpe S.C."/>
            <person name="Palevich N."/>
            <person name="Koike S."/>
            <person name="Moon C.D."/>
            <person name="Attwood G.T."/>
        </authorList>
    </citation>
    <scope>NUCLEOTIDE SEQUENCE</scope>
    <source>
        <strain evidence="1">R-7</strain>
    </source>
</reference>
<protein>
    <submittedName>
        <fullName evidence="1">Uncharacterized protein</fullName>
    </submittedName>
</protein>
<evidence type="ECO:0000313" key="1">
    <source>
        <dbReference type="EMBL" id="QUC66208.1"/>
    </source>
</evidence>
<gene>
    <name evidence="1" type="ORF">JYE49_10040</name>
</gene>
<name>A0AC61MX90_9FIRM</name>